<dbReference type="Pfam" id="PF03959">
    <property type="entry name" value="FSH1"/>
    <property type="match status" value="1"/>
</dbReference>
<dbReference type="AlphaFoldDB" id="A0A0C3CWN8"/>
<keyword evidence="5" id="KW-1185">Reference proteome</keyword>
<comment type="similarity">
    <text evidence="1">Belongs to the LovG family.</text>
</comment>
<dbReference type="GO" id="GO:0044550">
    <property type="term" value="P:secondary metabolite biosynthetic process"/>
    <property type="evidence" value="ECO:0007669"/>
    <property type="project" value="TreeGrafter"/>
</dbReference>
<evidence type="ECO:0000259" key="3">
    <source>
        <dbReference type="Pfam" id="PF03959"/>
    </source>
</evidence>
<evidence type="ECO:0000256" key="1">
    <source>
        <dbReference type="ARBA" id="ARBA00005863"/>
    </source>
</evidence>
<evidence type="ECO:0000256" key="2">
    <source>
        <dbReference type="ARBA" id="ARBA00022801"/>
    </source>
</evidence>
<dbReference type="PANTHER" id="PTHR48070:SF3">
    <property type="entry name" value="ESTERASE DBAE-RELATED"/>
    <property type="match status" value="1"/>
</dbReference>
<dbReference type="GO" id="GO:0005634">
    <property type="term" value="C:nucleus"/>
    <property type="evidence" value="ECO:0007669"/>
    <property type="project" value="TreeGrafter"/>
</dbReference>
<dbReference type="PANTHER" id="PTHR48070">
    <property type="entry name" value="ESTERASE OVCA2"/>
    <property type="match status" value="1"/>
</dbReference>
<accession>A0A0C3CWN8</accession>
<dbReference type="OrthoDB" id="414698at2759"/>
<dbReference type="GO" id="GO:0016787">
    <property type="term" value="F:hydrolase activity"/>
    <property type="evidence" value="ECO:0007669"/>
    <property type="project" value="UniProtKB-KW"/>
</dbReference>
<dbReference type="EMBL" id="KN832891">
    <property type="protein sequence ID" value="KIM94087.1"/>
    <property type="molecule type" value="Genomic_DNA"/>
</dbReference>
<evidence type="ECO:0000313" key="4">
    <source>
        <dbReference type="EMBL" id="KIM94087.1"/>
    </source>
</evidence>
<organism evidence="4 5">
    <name type="scientific">Oidiodendron maius (strain Zn)</name>
    <dbReference type="NCBI Taxonomy" id="913774"/>
    <lineage>
        <taxon>Eukaryota</taxon>
        <taxon>Fungi</taxon>
        <taxon>Dikarya</taxon>
        <taxon>Ascomycota</taxon>
        <taxon>Pezizomycotina</taxon>
        <taxon>Leotiomycetes</taxon>
        <taxon>Leotiomycetes incertae sedis</taxon>
        <taxon>Myxotrichaceae</taxon>
        <taxon>Oidiodendron</taxon>
    </lineage>
</organism>
<dbReference type="GO" id="GO:0005737">
    <property type="term" value="C:cytoplasm"/>
    <property type="evidence" value="ECO:0007669"/>
    <property type="project" value="TreeGrafter"/>
</dbReference>
<dbReference type="InterPro" id="IPR005645">
    <property type="entry name" value="FSH-like_dom"/>
</dbReference>
<dbReference type="InterPro" id="IPR029058">
    <property type="entry name" value="AB_hydrolase_fold"/>
</dbReference>
<feature type="domain" description="Serine hydrolase" evidence="3">
    <location>
        <begin position="18"/>
        <end position="256"/>
    </location>
</feature>
<reference evidence="4 5" key="1">
    <citation type="submission" date="2014-04" db="EMBL/GenBank/DDBJ databases">
        <authorList>
            <consortium name="DOE Joint Genome Institute"/>
            <person name="Kuo A."/>
            <person name="Martino E."/>
            <person name="Perotto S."/>
            <person name="Kohler A."/>
            <person name="Nagy L.G."/>
            <person name="Floudas D."/>
            <person name="Copeland A."/>
            <person name="Barry K.W."/>
            <person name="Cichocki N."/>
            <person name="Veneault-Fourrey C."/>
            <person name="LaButti K."/>
            <person name="Lindquist E.A."/>
            <person name="Lipzen A."/>
            <person name="Lundell T."/>
            <person name="Morin E."/>
            <person name="Murat C."/>
            <person name="Sun H."/>
            <person name="Tunlid A."/>
            <person name="Henrissat B."/>
            <person name="Grigoriev I.V."/>
            <person name="Hibbett D.S."/>
            <person name="Martin F."/>
            <person name="Nordberg H.P."/>
            <person name="Cantor M.N."/>
            <person name="Hua S.X."/>
        </authorList>
    </citation>
    <scope>NUCLEOTIDE SEQUENCE [LARGE SCALE GENOMIC DNA]</scope>
    <source>
        <strain evidence="4 5">Zn</strain>
    </source>
</reference>
<reference evidence="5" key="2">
    <citation type="submission" date="2015-01" db="EMBL/GenBank/DDBJ databases">
        <title>Evolutionary Origins and Diversification of the Mycorrhizal Mutualists.</title>
        <authorList>
            <consortium name="DOE Joint Genome Institute"/>
            <consortium name="Mycorrhizal Genomics Consortium"/>
            <person name="Kohler A."/>
            <person name="Kuo A."/>
            <person name="Nagy L.G."/>
            <person name="Floudas D."/>
            <person name="Copeland A."/>
            <person name="Barry K.W."/>
            <person name="Cichocki N."/>
            <person name="Veneault-Fourrey C."/>
            <person name="LaButti K."/>
            <person name="Lindquist E.A."/>
            <person name="Lipzen A."/>
            <person name="Lundell T."/>
            <person name="Morin E."/>
            <person name="Murat C."/>
            <person name="Riley R."/>
            <person name="Ohm R."/>
            <person name="Sun H."/>
            <person name="Tunlid A."/>
            <person name="Henrissat B."/>
            <person name="Grigoriev I.V."/>
            <person name="Hibbett D.S."/>
            <person name="Martin F."/>
        </authorList>
    </citation>
    <scope>NUCLEOTIDE SEQUENCE [LARGE SCALE GENOMIC DNA]</scope>
    <source>
        <strain evidence="5">Zn</strain>
    </source>
</reference>
<keyword evidence="2" id="KW-0378">Hydrolase</keyword>
<evidence type="ECO:0000313" key="5">
    <source>
        <dbReference type="Proteomes" id="UP000054321"/>
    </source>
</evidence>
<dbReference type="SUPFAM" id="SSF53474">
    <property type="entry name" value="alpha/beta-Hydrolases"/>
    <property type="match status" value="1"/>
</dbReference>
<sequence length="278" mass="31459">MPVQVVTAVENKSSLHLPRILCLHGGGSNARIFKAQCRKLSAKLESHFRLVFVDGPFLSQAGPCVQSVYADWGPFRRWLRWTPDHPEVNARTAVAEIEDVLMRAMEDDDSKGGTGDWVALLGFSQGAKMSASLLFRQQLYTEKLLQRRQWNKYKKEINFRFAVLLAGRGPLVSLDPDIFMPPAFQDAAAMSVDSYSTERHQREHILQIPTIHVHGTKDPGLELHRRLMKDFCDGNSTSLVVWDGDHRVPLKNKDTRPVVEHIFYLARQTGVLDDIATT</sequence>
<proteinExistence type="inferred from homology"/>
<gene>
    <name evidence="4" type="ORF">OIDMADRAFT_136692</name>
</gene>
<dbReference type="Proteomes" id="UP000054321">
    <property type="component" value="Unassembled WGS sequence"/>
</dbReference>
<protein>
    <recommendedName>
        <fullName evidence="3">Serine hydrolase domain-containing protein</fullName>
    </recommendedName>
</protein>
<dbReference type="HOGENOM" id="CLU_051938_0_0_1"/>
<dbReference type="Gene3D" id="3.40.50.1820">
    <property type="entry name" value="alpha/beta hydrolase"/>
    <property type="match status" value="1"/>
</dbReference>
<dbReference type="InParanoid" id="A0A0C3CWN8"/>
<name>A0A0C3CWN8_OIDMZ</name>
<dbReference type="STRING" id="913774.A0A0C3CWN8"/>
<dbReference type="InterPro" id="IPR050593">
    <property type="entry name" value="LovG"/>
</dbReference>